<keyword evidence="3" id="KW-1185">Reference proteome</keyword>
<reference evidence="2" key="2">
    <citation type="submission" date="2020-08" db="EMBL/GenBank/DDBJ databases">
        <authorList>
            <person name="Chen M."/>
            <person name="Teng W."/>
            <person name="Zhao L."/>
            <person name="Hu C."/>
            <person name="Zhou Y."/>
            <person name="Han B."/>
            <person name="Song L."/>
            <person name="Shu W."/>
        </authorList>
    </citation>
    <scope>NUCLEOTIDE SEQUENCE</scope>
    <source>
        <strain evidence="2">FACHB-1375</strain>
    </source>
</reference>
<dbReference type="Pfam" id="PF26355">
    <property type="entry name" value="HTH_VMAP-M9"/>
    <property type="match status" value="1"/>
</dbReference>
<dbReference type="InterPro" id="IPR027417">
    <property type="entry name" value="P-loop_NTPase"/>
</dbReference>
<sequence length="441" mass="50540">MEFQEAFRVADAAVVAKTEKHLTDVEFAILEGAWQGLSYEDIAQTKNYSLNYIRGDVGNKLWKKLSDALGEEVGKKNFRMALERRSHSSLPSGNYQQPSGIEQELPYRPLPLGSKLYIPRPPVEESCDREVLKPGSLVRIKAPWKMGKTSLLKRILANAEQQSYKTVNFSLRQLETAVFTDLDKFLRQFCANIAVNLQLQPELDEYWDEALFGSMTSCTNYIQGYLLANIDSPLVLGLDEVERLFEYPEIAIDFFALLRRWHEEANNLSIWQKLRLVVVHSTEPYVKLNNNQSPFNVGLPVKLLELSLEQMQILARHHELNWLDNSSAERLRAMVGGHPYLVQLAIYSLRRGELKLDKLLEEAPTQAGIYNDHLRGMLALLQEKPKLADAFVKLMKNDGSVSLEPQLSYQLESLGLIQIEGNKAKLLCQLYQLYFREYFQV</sequence>
<evidence type="ECO:0000313" key="2">
    <source>
        <dbReference type="EMBL" id="MBD2180149.1"/>
    </source>
</evidence>
<comment type="caution">
    <text evidence="2">The sequence shown here is derived from an EMBL/GenBank/DDBJ whole genome shotgun (WGS) entry which is preliminary data.</text>
</comment>
<proteinExistence type="predicted"/>
<dbReference type="Gene3D" id="3.40.50.300">
    <property type="entry name" value="P-loop containing nucleotide triphosphate hydrolases"/>
    <property type="match status" value="1"/>
</dbReference>
<protein>
    <submittedName>
        <fullName evidence="2">AAA-like domain-containing protein</fullName>
    </submittedName>
</protein>
<accession>A0A926VCR7</accession>
<dbReference type="Pfam" id="PF14516">
    <property type="entry name" value="AAA_35"/>
    <property type="match status" value="1"/>
</dbReference>
<dbReference type="RefSeq" id="WP_190462043.1">
    <property type="nucleotide sequence ID" value="NZ_JACJPW010000005.1"/>
</dbReference>
<gene>
    <name evidence="2" type="ORF">H6G03_03295</name>
</gene>
<dbReference type="SUPFAM" id="SSF52540">
    <property type="entry name" value="P-loop containing nucleoside triphosphate hydrolases"/>
    <property type="match status" value="1"/>
</dbReference>
<dbReference type="InterPro" id="IPR058651">
    <property type="entry name" value="HTH_VMAP-M9"/>
</dbReference>
<dbReference type="Proteomes" id="UP000641646">
    <property type="component" value="Unassembled WGS sequence"/>
</dbReference>
<feature type="domain" description="vWA-MoxR associated protein N-terminal HTH" evidence="1">
    <location>
        <begin position="1"/>
        <end position="85"/>
    </location>
</feature>
<name>A0A926VCR7_9CYAN</name>
<evidence type="ECO:0000259" key="1">
    <source>
        <dbReference type="Pfam" id="PF26355"/>
    </source>
</evidence>
<dbReference type="AlphaFoldDB" id="A0A926VCR7"/>
<reference evidence="2" key="1">
    <citation type="journal article" date="2015" name="ISME J.">
        <title>Draft Genome Sequence of Streptomyces incarnatus NRRL8089, which Produces the Nucleoside Antibiotic Sinefungin.</title>
        <authorList>
            <person name="Oshima K."/>
            <person name="Hattori M."/>
            <person name="Shimizu H."/>
            <person name="Fukuda K."/>
            <person name="Nemoto M."/>
            <person name="Inagaki K."/>
            <person name="Tamura T."/>
        </authorList>
    </citation>
    <scope>NUCLEOTIDE SEQUENCE</scope>
    <source>
        <strain evidence="2">FACHB-1375</strain>
    </source>
</reference>
<dbReference type="EMBL" id="JACJPW010000005">
    <property type="protein sequence ID" value="MBD2180149.1"/>
    <property type="molecule type" value="Genomic_DNA"/>
</dbReference>
<organism evidence="2 3">
    <name type="scientific">Aerosakkonema funiforme FACHB-1375</name>
    <dbReference type="NCBI Taxonomy" id="2949571"/>
    <lineage>
        <taxon>Bacteria</taxon>
        <taxon>Bacillati</taxon>
        <taxon>Cyanobacteriota</taxon>
        <taxon>Cyanophyceae</taxon>
        <taxon>Oscillatoriophycideae</taxon>
        <taxon>Aerosakkonematales</taxon>
        <taxon>Aerosakkonemataceae</taxon>
        <taxon>Aerosakkonema</taxon>
    </lineage>
</organism>
<evidence type="ECO:0000313" key="3">
    <source>
        <dbReference type="Proteomes" id="UP000641646"/>
    </source>
</evidence>